<proteinExistence type="inferred from homology"/>
<dbReference type="InterPro" id="IPR039600">
    <property type="entry name" value="TANGO6/Rtp1"/>
</dbReference>
<dbReference type="RefSeq" id="XP_024664603.1">
    <property type="nucleotide sequence ID" value="XM_024808835.1"/>
</dbReference>
<comment type="similarity">
    <text evidence="1">Belongs to the Tango6 family.</text>
</comment>
<accession>A0A2T0FI36</accession>
<evidence type="ECO:0000256" key="1">
    <source>
        <dbReference type="ARBA" id="ARBA00005724"/>
    </source>
</evidence>
<keyword evidence="4" id="KW-1185">Reference proteome</keyword>
<dbReference type="InterPro" id="IPR019451">
    <property type="entry name" value="Rtp1_C1"/>
</dbReference>
<dbReference type="GO" id="GO:0009306">
    <property type="term" value="P:protein secretion"/>
    <property type="evidence" value="ECO:0007669"/>
    <property type="project" value="TreeGrafter"/>
</dbReference>
<dbReference type="SUPFAM" id="SSF48371">
    <property type="entry name" value="ARM repeat"/>
    <property type="match status" value="1"/>
</dbReference>
<evidence type="ECO:0000259" key="2">
    <source>
        <dbReference type="Pfam" id="PF10363"/>
    </source>
</evidence>
<organism evidence="3 4">
    <name type="scientific">Wickerhamiella sorbophila</name>
    <dbReference type="NCBI Taxonomy" id="45607"/>
    <lineage>
        <taxon>Eukaryota</taxon>
        <taxon>Fungi</taxon>
        <taxon>Dikarya</taxon>
        <taxon>Ascomycota</taxon>
        <taxon>Saccharomycotina</taxon>
        <taxon>Dipodascomycetes</taxon>
        <taxon>Dipodascales</taxon>
        <taxon>Trichomonascaceae</taxon>
        <taxon>Wickerhamiella</taxon>
    </lineage>
</organism>
<gene>
    <name evidence="3" type="ORF">B9G98_02278</name>
</gene>
<dbReference type="AlphaFoldDB" id="A0A2T0FI36"/>
<dbReference type="InterPro" id="IPR011989">
    <property type="entry name" value="ARM-like"/>
</dbReference>
<evidence type="ECO:0000313" key="3">
    <source>
        <dbReference type="EMBL" id="PRT54658.1"/>
    </source>
</evidence>
<dbReference type="Gene3D" id="1.25.10.10">
    <property type="entry name" value="Leucine-rich Repeat Variant"/>
    <property type="match status" value="1"/>
</dbReference>
<dbReference type="InterPro" id="IPR016024">
    <property type="entry name" value="ARM-type_fold"/>
</dbReference>
<name>A0A2T0FI36_9ASCO</name>
<dbReference type="GeneID" id="36516026"/>
<dbReference type="OrthoDB" id="39591at2759"/>
<dbReference type="PANTHER" id="PTHR20959:SF1">
    <property type="entry name" value="TRANSPORT AND GOLGI ORGANIZATION PROTEIN 6 HOMOLOG"/>
    <property type="match status" value="1"/>
</dbReference>
<dbReference type="Proteomes" id="UP000238350">
    <property type="component" value="Unassembled WGS sequence"/>
</dbReference>
<reference evidence="3 4" key="1">
    <citation type="submission" date="2017-04" db="EMBL/GenBank/DDBJ databases">
        <title>Genome sequencing of [Candida] sorbophila.</title>
        <authorList>
            <person name="Ahn J.O."/>
        </authorList>
    </citation>
    <scope>NUCLEOTIDE SEQUENCE [LARGE SCALE GENOMIC DNA]</scope>
    <source>
        <strain evidence="3 4">DS02</strain>
    </source>
</reference>
<dbReference type="PANTHER" id="PTHR20959">
    <property type="entry name" value="TRANSPORT AND GOLGI ORGANIZATION PROTEIN 6 FAMILY MEMBER"/>
    <property type="match status" value="1"/>
</dbReference>
<dbReference type="EMBL" id="NDIQ01000021">
    <property type="protein sequence ID" value="PRT54658.1"/>
    <property type="molecule type" value="Genomic_DNA"/>
</dbReference>
<sequence>MDQLLAATKQWLDEGVSSKGADIAKLSTSIEQRGSPSESVIWRCVDVLLELQSFTDGKQEIIKIALEDMKTVSTLMRVIACYGIYPCVDAGVGPPMESRTEWAVLKNPEEFSSDFLERLLTKLLNILRKKDDLADIILIGPYTVDIITGSLRYDAIFEGLSDLLPTYTLYQLYTGILPYGPSWVQQKLSHSLAVLPLKRSDAVRALIEFLTGFRESEHVNTSRLTHVTQVLCSIPKNTKPKDYIGAIGVQIFNLLASVDMPPEITAAVVRVTADLSETRPQMLGALRDRIVEPFIKPSAELEPSLVVLMNLVSRKSDFVGYLAEKLALHVWALLAYLSESKRPNGSTLQLVVGLINLKDDGTIADSIARSLGQTVVDGITFGPSSSGSVETRQSDGNSPELTMEALSFRINLFLTVLNKVQGKIVSSLFSHIIKRYTASSRRDALSIWSDLKLLEGISSELRAKLFEKPNEIVDLTFGIIDGAVEKQLAPQVLDVQSLGVALDGDSDDEEDDEEEQDNGDLVALGLSLLSSIILEAFSKKKLMRKIGGHREQIEVLTKSTNRNIREKSSQCIELLDTIASEAEISLGDEDTDFENSAALLKTARESLANPLIPVRAHGLTLISELIKRQDNTISLDEAMSIMLREIQDDDSFIYLNAIRGLEACSAFVGPGPVLRRLATHKSTQLDVVLRKREAMTRIVQLFGPTCQQEDLRFLADYFLAQSRPDPQVDDRLRMSAISILGLLIQGAPLSLTTDQEGQVADLVLGVLTHERSDEQAIVRRSAIVLLLELVNAKHQGGFKNLSVSTLQSLKTQLGVAANDSDELIRKDARELMESF</sequence>
<evidence type="ECO:0000313" key="4">
    <source>
        <dbReference type="Proteomes" id="UP000238350"/>
    </source>
</evidence>
<dbReference type="Pfam" id="PF10363">
    <property type="entry name" value="RTP1_C1"/>
    <property type="match status" value="1"/>
</dbReference>
<comment type="caution">
    <text evidence="3">The sequence shown here is derived from an EMBL/GenBank/DDBJ whole genome shotgun (WGS) entry which is preliminary data.</text>
</comment>
<protein>
    <submittedName>
        <fullName evidence="3">RNA polymerase II assembly factor RTP1</fullName>
    </submittedName>
</protein>
<feature type="domain" description="RNA polymerase II assembly factor Rtp1 C-terminal" evidence="2">
    <location>
        <begin position="601"/>
        <end position="703"/>
    </location>
</feature>